<evidence type="ECO:0000313" key="2">
    <source>
        <dbReference type="EMBL" id="KAL2074816.1"/>
    </source>
</evidence>
<sequence length="413" mass="47098">MERPRTMFPSRELEDSRGYSCFILPNITDTRDSPQVLFCHRIRKRMSRLVAGETGYQIVESKSETASIIEEAGEEGGMSHASQQLASLSISKASNLADEIAKIEDYVPKTSKQAKVDVTTAIALWKSNPKLYIQLEREKSAIRRRTEATIAIFEHRSEAAISGKTFTFFTKLPIELRRMIWKHVATEERVVEMMLVPSTHNPNRHAINRVGERACVLVSDTVVPAMLHASWESRAVGLEVYGRVSEYRYDKNKRKNFRITFVNWNADVLLVRHIESLAIFLSSQRKPHGILSAITTSCKKLAAPYDHYHIFREGIINGFRFQKIEELYIMGFDKPYRGATGKISLSLTADETSVMHEFMNFGGIESVMKDHKTLKYTGVRLATREEEGGEDEQVRKKRIAARQYDSDLLMAAQ</sequence>
<accession>A0ABR4CY78</accession>
<dbReference type="InterPro" id="IPR045518">
    <property type="entry name" value="2EXR"/>
</dbReference>
<evidence type="ECO:0000259" key="1">
    <source>
        <dbReference type="Pfam" id="PF20150"/>
    </source>
</evidence>
<name>A0ABR4CY78_9HELO</name>
<evidence type="ECO:0000313" key="3">
    <source>
        <dbReference type="Proteomes" id="UP001595075"/>
    </source>
</evidence>
<dbReference type="PANTHER" id="PTHR35910:SF1">
    <property type="entry name" value="2EXR DOMAIN-CONTAINING PROTEIN"/>
    <property type="match status" value="1"/>
</dbReference>
<reference evidence="2 3" key="1">
    <citation type="journal article" date="2024" name="Commun. Biol.">
        <title>Comparative genomic analysis of thermophilic fungi reveals convergent evolutionary adaptations and gene losses.</title>
        <authorList>
            <person name="Steindorff A.S."/>
            <person name="Aguilar-Pontes M.V."/>
            <person name="Robinson A.J."/>
            <person name="Andreopoulos B."/>
            <person name="LaButti K."/>
            <person name="Kuo A."/>
            <person name="Mondo S."/>
            <person name="Riley R."/>
            <person name="Otillar R."/>
            <person name="Haridas S."/>
            <person name="Lipzen A."/>
            <person name="Grimwood J."/>
            <person name="Schmutz J."/>
            <person name="Clum A."/>
            <person name="Reid I.D."/>
            <person name="Moisan M.C."/>
            <person name="Butler G."/>
            <person name="Nguyen T.T.M."/>
            <person name="Dewar K."/>
            <person name="Conant G."/>
            <person name="Drula E."/>
            <person name="Henrissat B."/>
            <person name="Hansel C."/>
            <person name="Singer S."/>
            <person name="Hutchinson M.I."/>
            <person name="de Vries R.P."/>
            <person name="Natvig D.O."/>
            <person name="Powell A.J."/>
            <person name="Tsang A."/>
            <person name="Grigoriev I.V."/>
        </authorList>
    </citation>
    <scope>NUCLEOTIDE SEQUENCE [LARGE SCALE GENOMIC DNA]</scope>
    <source>
        <strain evidence="2 3">CBS 494.80</strain>
    </source>
</reference>
<comment type="caution">
    <text evidence="2">The sequence shown here is derived from an EMBL/GenBank/DDBJ whole genome shotgun (WGS) entry which is preliminary data.</text>
</comment>
<organism evidence="2 3">
    <name type="scientific">Oculimacula yallundae</name>
    <dbReference type="NCBI Taxonomy" id="86028"/>
    <lineage>
        <taxon>Eukaryota</taxon>
        <taxon>Fungi</taxon>
        <taxon>Dikarya</taxon>
        <taxon>Ascomycota</taxon>
        <taxon>Pezizomycotina</taxon>
        <taxon>Leotiomycetes</taxon>
        <taxon>Helotiales</taxon>
        <taxon>Ploettnerulaceae</taxon>
        <taxon>Oculimacula</taxon>
    </lineage>
</organism>
<dbReference type="PANTHER" id="PTHR35910">
    <property type="entry name" value="2EXR DOMAIN-CONTAINING PROTEIN"/>
    <property type="match status" value="1"/>
</dbReference>
<gene>
    <name evidence="2" type="ORF">VTL71DRAFT_8595</name>
</gene>
<dbReference type="Pfam" id="PF20150">
    <property type="entry name" value="2EXR"/>
    <property type="match status" value="1"/>
</dbReference>
<dbReference type="Proteomes" id="UP001595075">
    <property type="component" value="Unassembled WGS sequence"/>
</dbReference>
<protein>
    <recommendedName>
        <fullName evidence="1">2EXR domain-containing protein</fullName>
    </recommendedName>
</protein>
<dbReference type="EMBL" id="JAZHXI010000002">
    <property type="protein sequence ID" value="KAL2074816.1"/>
    <property type="molecule type" value="Genomic_DNA"/>
</dbReference>
<proteinExistence type="predicted"/>
<feature type="domain" description="2EXR" evidence="1">
    <location>
        <begin position="166"/>
        <end position="269"/>
    </location>
</feature>
<keyword evidence="3" id="KW-1185">Reference proteome</keyword>